<name>A0A0A9BU55_ARUDO</name>
<dbReference type="EMBL" id="GBRH01231039">
    <property type="protein sequence ID" value="JAD66856.1"/>
    <property type="molecule type" value="Transcribed_RNA"/>
</dbReference>
<sequence length="27" mass="3394">MYWGRQQQQQPTRFWGGSRLAEWGPWR</sequence>
<dbReference type="AlphaFoldDB" id="A0A0A9BU55"/>
<organism evidence="1">
    <name type="scientific">Arundo donax</name>
    <name type="common">Giant reed</name>
    <name type="synonym">Donax arundinaceus</name>
    <dbReference type="NCBI Taxonomy" id="35708"/>
    <lineage>
        <taxon>Eukaryota</taxon>
        <taxon>Viridiplantae</taxon>
        <taxon>Streptophyta</taxon>
        <taxon>Embryophyta</taxon>
        <taxon>Tracheophyta</taxon>
        <taxon>Spermatophyta</taxon>
        <taxon>Magnoliopsida</taxon>
        <taxon>Liliopsida</taxon>
        <taxon>Poales</taxon>
        <taxon>Poaceae</taxon>
        <taxon>PACMAD clade</taxon>
        <taxon>Arundinoideae</taxon>
        <taxon>Arundineae</taxon>
        <taxon>Arundo</taxon>
    </lineage>
</organism>
<evidence type="ECO:0000313" key="1">
    <source>
        <dbReference type="EMBL" id="JAD66856.1"/>
    </source>
</evidence>
<reference evidence="1" key="1">
    <citation type="submission" date="2014-09" db="EMBL/GenBank/DDBJ databases">
        <authorList>
            <person name="Magalhaes I.L.F."/>
            <person name="Oliveira U."/>
            <person name="Santos F.R."/>
            <person name="Vidigal T.H.D.A."/>
            <person name="Brescovit A.D."/>
            <person name="Santos A.J."/>
        </authorList>
    </citation>
    <scope>NUCLEOTIDE SEQUENCE</scope>
    <source>
        <tissue evidence="1">Shoot tissue taken approximately 20 cm above the soil surface</tissue>
    </source>
</reference>
<reference evidence="1" key="2">
    <citation type="journal article" date="2015" name="Data Brief">
        <title>Shoot transcriptome of the giant reed, Arundo donax.</title>
        <authorList>
            <person name="Barrero R.A."/>
            <person name="Guerrero F.D."/>
            <person name="Moolhuijzen P."/>
            <person name="Goolsby J.A."/>
            <person name="Tidwell J."/>
            <person name="Bellgard S.E."/>
            <person name="Bellgard M.I."/>
        </authorList>
    </citation>
    <scope>NUCLEOTIDE SEQUENCE</scope>
    <source>
        <tissue evidence="1">Shoot tissue taken approximately 20 cm above the soil surface</tissue>
    </source>
</reference>
<proteinExistence type="predicted"/>
<protein>
    <submittedName>
        <fullName evidence="1">Uncharacterized protein</fullName>
    </submittedName>
</protein>
<accession>A0A0A9BU55</accession>